<name>A0A9Q0TK28_SALPP</name>
<protein>
    <submittedName>
        <fullName evidence="3">Uncharacterized protein</fullName>
    </submittedName>
</protein>
<dbReference type="EMBL" id="JAPFFK010000015">
    <property type="protein sequence ID" value="KAJ6713101.1"/>
    <property type="molecule type" value="Genomic_DNA"/>
</dbReference>
<feature type="signal peptide" evidence="2">
    <location>
        <begin position="1"/>
        <end position="23"/>
    </location>
</feature>
<dbReference type="AlphaFoldDB" id="A0A9Q0TK28"/>
<feature type="compositionally biased region" description="Basic and acidic residues" evidence="1">
    <location>
        <begin position="24"/>
        <end position="43"/>
    </location>
</feature>
<reference evidence="3" key="2">
    <citation type="journal article" date="2023" name="Int. J. Mol. Sci.">
        <title>De Novo Assembly and Annotation of 11 Diverse Shrub Willow (Salix) Genomes Reveals Novel Gene Organization in Sex-Linked Regions.</title>
        <authorList>
            <person name="Hyden B."/>
            <person name="Feng K."/>
            <person name="Yates T.B."/>
            <person name="Jawdy S."/>
            <person name="Cereghino C."/>
            <person name="Smart L.B."/>
            <person name="Muchero W."/>
        </authorList>
    </citation>
    <scope>NUCLEOTIDE SEQUENCE</scope>
    <source>
        <tissue evidence="3">Shoot tip</tissue>
    </source>
</reference>
<feature type="chain" id="PRO_5040471998" evidence="2">
    <location>
        <begin position="24"/>
        <end position="101"/>
    </location>
</feature>
<keyword evidence="2" id="KW-0732">Signal</keyword>
<proteinExistence type="predicted"/>
<evidence type="ECO:0000256" key="2">
    <source>
        <dbReference type="SAM" id="SignalP"/>
    </source>
</evidence>
<gene>
    <name evidence="3" type="ORF">OIU79_009153</name>
</gene>
<feature type="region of interest" description="Disordered" evidence="1">
    <location>
        <begin position="24"/>
        <end position="68"/>
    </location>
</feature>
<comment type="caution">
    <text evidence="3">The sequence shown here is derived from an EMBL/GenBank/DDBJ whole genome shotgun (WGS) entry which is preliminary data.</text>
</comment>
<evidence type="ECO:0000313" key="3">
    <source>
        <dbReference type="EMBL" id="KAJ6713101.1"/>
    </source>
</evidence>
<evidence type="ECO:0000256" key="1">
    <source>
        <dbReference type="SAM" id="MobiDB-lite"/>
    </source>
</evidence>
<sequence length="101" mass="11194">MEANKVMAILLAILLMTESLSEARPHLEHEQITRGKEKEEKRIRSSGGSGGRGRSSGRRSRGSSNCDPLVPVPVWKLWPMAFPNLHLPRQPLSALTKNLPS</sequence>
<reference evidence="3" key="1">
    <citation type="submission" date="2022-11" db="EMBL/GenBank/DDBJ databases">
        <authorList>
            <person name="Hyden B.L."/>
            <person name="Feng K."/>
            <person name="Yates T."/>
            <person name="Jawdy S."/>
            <person name="Smart L.B."/>
            <person name="Muchero W."/>
        </authorList>
    </citation>
    <scope>NUCLEOTIDE SEQUENCE</scope>
    <source>
        <tissue evidence="3">Shoot tip</tissue>
    </source>
</reference>
<evidence type="ECO:0000313" key="4">
    <source>
        <dbReference type="Proteomes" id="UP001151532"/>
    </source>
</evidence>
<dbReference type="Proteomes" id="UP001151532">
    <property type="component" value="Chromosome 1"/>
</dbReference>
<organism evidence="3 4">
    <name type="scientific">Salix purpurea</name>
    <name type="common">Purple osier willow</name>
    <dbReference type="NCBI Taxonomy" id="77065"/>
    <lineage>
        <taxon>Eukaryota</taxon>
        <taxon>Viridiplantae</taxon>
        <taxon>Streptophyta</taxon>
        <taxon>Embryophyta</taxon>
        <taxon>Tracheophyta</taxon>
        <taxon>Spermatophyta</taxon>
        <taxon>Magnoliopsida</taxon>
        <taxon>eudicotyledons</taxon>
        <taxon>Gunneridae</taxon>
        <taxon>Pentapetalae</taxon>
        <taxon>rosids</taxon>
        <taxon>fabids</taxon>
        <taxon>Malpighiales</taxon>
        <taxon>Salicaceae</taxon>
        <taxon>Saliceae</taxon>
        <taxon>Salix</taxon>
    </lineage>
</organism>
<accession>A0A9Q0TK28</accession>
<keyword evidence="4" id="KW-1185">Reference proteome</keyword>